<accession>A0ABN6N6Y2</accession>
<evidence type="ECO:0000256" key="3">
    <source>
        <dbReference type="ARBA" id="ARBA00023163"/>
    </source>
</evidence>
<dbReference type="InterPro" id="IPR000836">
    <property type="entry name" value="PRTase_dom"/>
</dbReference>
<dbReference type="CDD" id="cd06223">
    <property type="entry name" value="PRTases_typeI"/>
    <property type="match status" value="1"/>
</dbReference>
<comment type="catalytic activity">
    <reaction evidence="4">
        <text>UMP + diphosphate = 5-phospho-alpha-D-ribose 1-diphosphate + uracil</text>
        <dbReference type="Rhea" id="RHEA:13017"/>
        <dbReference type="ChEBI" id="CHEBI:17568"/>
        <dbReference type="ChEBI" id="CHEBI:33019"/>
        <dbReference type="ChEBI" id="CHEBI:57865"/>
        <dbReference type="ChEBI" id="CHEBI:58017"/>
        <dbReference type="EC" id="2.4.2.9"/>
    </reaction>
</comment>
<feature type="short sequence motif" description="PRPP-binding" evidence="4">
    <location>
        <begin position="93"/>
        <end position="105"/>
    </location>
</feature>
<dbReference type="RefSeq" id="WP_248344633.1">
    <property type="nucleotide sequence ID" value="NZ_AP025592.1"/>
</dbReference>
<comment type="similarity">
    <text evidence="1 4">Belongs to the purine/pyrimidine phosphoribosyltransferase family. PyrR subfamily.</text>
</comment>
<comment type="function">
    <text evidence="4">Also displays a weak uracil phosphoribosyltransferase activity which is not physiologically significant.</text>
</comment>
<reference evidence="7" key="1">
    <citation type="journal article" date="2022" name="Int. J. Syst. Evol. Microbiol.">
        <title>Anaeromyxobacter oryzae sp. nov., Anaeromyxobacter diazotrophicus sp. nov. and Anaeromyxobacter paludicola sp. nov., isolated from paddy soils.</title>
        <authorList>
            <person name="Itoh H."/>
            <person name="Xu Z."/>
            <person name="Mise K."/>
            <person name="Masuda Y."/>
            <person name="Ushijima N."/>
            <person name="Hayakawa C."/>
            <person name="Shiratori Y."/>
            <person name="Senoo K."/>
        </authorList>
    </citation>
    <scope>NUCLEOTIDE SEQUENCE [LARGE SCALE GENOMIC DNA]</scope>
    <source>
        <strain evidence="7">Red630</strain>
    </source>
</reference>
<dbReference type="HAMAP" id="MF_01219">
    <property type="entry name" value="PyrR"/>
    <property type="match status" value="1"/>
</dbReference>
<feature type="domain" description="Phosphoribosyltransferase" evidence="5">
    <location>
        <begin position="5"/>
        <end position="139"/>
    </location>
</feature>
<evidence type="ECO:0000313" key="7">
    <source>
        <dbReference type="Proteomes" id="UP001162734"/>
    </source>
</evidence>
<keyword evidence="3 4" id="KW-0804">Transcription</keyword>
<evidence type="ECO:0000256" key="1">
    <source>
        <dbReference type="ARBA" id="ARBA00005565"/>
    </source>
</evidence>
<dbReference type="InterPro" id="IPR050137">
    <property type="entry name" value="PyrR_bifunctional"/>
</dbReference>
<name>A0ABN6N6Y2_9BACT</name>
<keyword evidence="7" id="KW-1185">Reference proteome</keyword>
<dbReference type="NCBIfam" id="NF003549">
    <property type="entry name" value="PRK05205.1-5"/>
    <property type="match status" value="1"/>
</dbReference>
<keyword evidence="4" id="KW-0808">Transferase</keyword>
<dbReference type="Gene3D" id="3.40.50.2020">
    <property type="match status" value="1"/>
</dbReference>
<gene>
    <name evidence="4 6" type="primary">pyrR</name>
    <name evidence="6" type="ORF">AMPC_08530</name>
</gene>
<dbReference type="EC" id="2.4.2.9" evidence="4"/>
<dbReference type="InterPro" id="IPR023050">
    <property type="entry name" value="PyrR"/>
</dbReference>
<dbReference type="NCBIfam" id="NF003545">
    <property type="entry name" value="PRK05205.1-1"/>
    <property type="match status" value="1"/>
</dbReference>
<dbReference type="InterPro" id="IPR029057">
    <property type="entry name" value="PRTase-like"/>
</dbReference>
<dbReference type="EMBL" id="AP025592">
    <property type="protein sequence ID" value="BDG07740.1"/>
    <property type="molecule type" value="Genomic_DNA"/>
</dbReference>
<proteinExistence type="inferred from homology"/>
<evidence type="ECO:0000256" key="4">
    <source>
        <dbReference type="HAMAP-Rule" id="MF_01219"/>
    </source>
</evidence>
<dbReference type="Pfam" id="PF00156">
    <property type="entry name" value="Pribosyltran"/>
    <property type="match status" value="1"/>
</dbReference>
<comment type="function">
    <text evidence="4">Regulates the transcription of the pyrimidine nucleotide (pyr) operon in response to exogenous pyrimidines.</text>
</comment>
<evidence type="ECO:0000313" key="6">
    <source>
        <dbReference type="EMBL" id="BDG07740.1"/>
    </source>
</evidence>
<dbReference type="PANTHER" id="PTHR11608">
    <property type="entry name" value="BIFUNCTIONAL PROTEIN PYRR"/>
    <property type="match status" value="1"/>
</dbReference>
<dbReference type="PANTHER" id="PTHR11608:SF0">
    <property type="entry name" value="BIFUNCTIONAL PROTEIN PYRR"/>
    <property type="match status" value="1"/>
</dbReference>
<sequence length="176" mass="18806">MDSEAIGRALSRLAREIAERSRNGGADLAIVGIRRGGVHLARRLRGELTRLLGQEPPLGTLDIALYRDDLSRGGAAPVVGPTDIQFKVEGRDILLVDDVLYTGRTIRAALDEIVDFGRPRRVWLAVLVDRGGRELPIAADFAGETVAVAPGDDVEVRLVEGGAAADEVVVKPRGTP</sequence>
<keyword evidence="4" id="KW-0328">Glycosyltransferase</keyword>
<organism evidence="6 7">
    <name type="scientific">Anaeromyxobacter paludicola</name>
    <dbReference type="NCBI Taxonomy" id="2918171"/>
    <lineage>
        <taxon>Bacteria</taxon>
        <taxon>Pseudomonadati</taxon>
        <taxon>Myxococcota</taxon>
        <taxon>Myxococcia</taxon>
        <taxon>Myxococcales</taxon>
        <taxon>Cystobacterineae</taxon>
        <taxon>Anaeromyxobacteraceae</taxon>
        <taxon>Anaeromyxobacter</taxon>
    </lineage>
</organism>
<evidence type="ECO:0000259" key="5">
    <source>
        <dbReference type="Pfam" id="PF00156"/>
    </source>
</evidence>
<dbReference type="SUPFAM" id="SSF53271">
    <property type="entry name" value="PRTase-like"/>
    <property type="match status" value="1"/>
</dbReference>
<keyword evidence="2 4" id="KW-0805">Transcription regulation</keyword>
<dbReference type="Proteomes" id="UP001162734">
    <property type="component" value="Chromosome"/>
</dbReference>
<evidence type="ECO:0000256" key="2">
    <source>
        <dbReference type="ARBA" id="ARBA00023015"/>
    </source>
</evidence>
<protein>
    <recommendedName>
        <fullName evidence="4">Bifunctional protein PyrR</fullName>
    </recommendedName>
    <domain>
        <recommendedName>
            <fullName evidence="4">Pyrimidine operon regulatory protein</fullName>
        </recommendedName>
    </domain>
    <domain>
        <recommendedName>
            <fullName evidence="4">Uracil phosphoribosyltransferase</fullName>
            <shortName evidence="4">UPRTase</shortName>
            <ecNumber evidence="4">2.4.2.9</ecNumber>
        </recommendedName>
    </domain>
</protein>